<name>A0A1D3L175_9EURY</name>
<evidence type="ECO:0000256" key="3">
    <source>
        <dbReference type="ARBA" id="ARBA00022475"/>
    </source>
</evidence>
<evidence type="ECO:0000256" key="4">
    <source>
        <dbReference type="ARBA" id="ARBA00022573"/>
    </source>
</evidence>
<gene>
    <name evidence="10 11" type="primary">cbiN</name>
    <name evidence="11" type="ORF">MCBB_0676</name>
</gene>
<dbReference type="GeneID" id="30411530"/>
<dbReference type="AlphaFoldDB" id="A0A1D3L175"/>
<dbReference type="RefSeq" id="WP_071906438.1">
    <property type="nucleotide sequence ID" value="NZ_LT607756.1"/>
</dbReference>
<keyword evidence="2 10" id="KW-0813">Transport</keyword>
<comment type="subunit">
    <text evidence="10">Forms an energy-coupling factor (ECF) transporter complex composed of an ATP-binding protein (A component, CbiO), a transmembrane protein (T component, CbiQ) and 2 possible substrate-capture proteins (S components, CbiM and CbiN) of unknown stoichimetry.</text>
</comment>
<dbReference type="HAMAP" id="MF_00330">
    <property type="entry name" value="CbiN"/>
    <property type="match status" value="1"/>
</dbReference>
<dbReference type="EMBL" id="LT607756">
    <property type="protein sequence ID" value="SCG85249.1"/>
    <property type="molecule type" value="Genomic_DNA"/>
</dbReference>
<keyword evidence="7 10" id="KW-0406">Ion transport</keyword>
<evidence type="ECO:0000256" key="8">
    <source>
        <dbReference type="ARBA" id="ARBA00023136"/>
    </source>
</evidence>
<dbReference type="UniPathway" id="UPA00148"/>
<feature type="transmembrane region" description="Helical" evidence="10">
    <location>
        <begin position="70"/>
        <end position="91"/>
    </location>
</feature>
<dbReference type="Proteomes" id="UP000094707">
    <property type="component" value="Chromosome I"/>
</dbReference>
<evidence type="ECO:0000256" key="7">
    <source>
        <dbReference type="ARBA" id="ARBA00023065"/>
    </source>
</evidence>
<keyword evidence="3 10" id="KW-1003">Cell membrane</keyword>
<evidence type="ECO:0000256" key="6">
    <source>
        <dbReference type="ARBA" id="ARBA00022989"/>
    </source>
</evidence>
<evidence type="ECO:0000256" key="5">
    <source>
        <dbReference type="ARBA" id="ARBA00022692"/>
    </source>
</evidence>
<dbReference type="PATRIC" id="fig|129848.4.peg.683"/>
<keyword evidence="9 10" id="KW-0170">Cobalt</keyword>
<keyword evidence="8 10" id="KW-0472">Membrane</keyword>
<dbReference type="GO" id="GO:0009236">
    <property type="term" value="P:cobalamin biosynthetic process"/>
    <property type="evidence" value="ECO:0007669"/>
    <property type="project" value="UniProtKB-UniRule"/>
</dbReference>
<sequence length="112" mass="12662">MVSKVTKRAIILLCITAALLIFPLAFYNGKGEDQGYFSGTDGQGPEYLESLGYHPWINSIWTPPSGEIEVLLFSLQAAIGAIIIGYFMGYWHCEAKRRKEKGKDLKDEMKWE</sequence>
<evidence type="ECO:0000313" key="12">
    <source>
        <dbReference type="Proteomes" id="UP000094707"/>
    </source>
</evidence>
<dbReference type="Pfam" id="PF02553">
    <property type="entry name" value="CbiN"/>
    <property type="match status" value="1"/>
</dbReference>
<comment type="subcellular location">
    <subcellularLocation>
        <location evidence="10">Cell membrane</location>
        <topology evidence="10">Multi-pass membrane protein</topology>
    </subcellularLocation>
</comment>
<feature type="transmembrane region" description="Helical" evidence="10">
    <location>
        <begin position="9"/>
        <end position="27"/>
    </location>
</feature>
<keyword evidence="6 10" id="KW-1133">Transmembrane helix</keyword>
<evidence type="ECO:0000256" key="10">
    <source>
        <dbReference type="HAMAP-Rule" id="MF_00330"/>
    </source>
</evidence>
<protein>
    <recommendedName>
        <fullName evidence="10">Cobalt transport protein CbiN</fullName>
    </recommendedName>
    <alternativeName>
        <fullName evidence="10">Energy-coupling factor transporter probable substrate-capture protein CbiN</fullName>
        <shortName evidence="10">ECF transporter S component CbiN</shortName>
    </alternativeName>
</protein>
<dbReference type="NCBIfam" id="NF002780">
    <property type="entry name" value="PRK02898.1"/>
    <property type="match status" value="1"/>
</dbReference>
<dbReference type="GO" id="GO:0015087">
    <property type="term" value="F:cobalt ion transmembrane transporter activity"/>
    <property type="evidence" value="ECO:0007669"/>
    <property type="project" value="UniProtKB-UniRule"/>
</dbReference>
<dbReference type="GO" id="GO:0005886">
    <property type="term" value="C:plasma membrane"/>
    <property type="evidence" value="ECO:0007669"/>
    <property type="project" value="UniProtKB-SubCell"/>
</dbReference>
<keyword evidence="5 10" id="KW-0812">Transmembrane</keyword>
<evidence type="ECO:0000256" key="1">
    <source>
        <dbReference type="ARBA" id="ARBA00022426"/>
    </source>
</evidence>
<dbReference type="PANTHER" id="PTHR38662">
    <property type="entry name" value="COBALT TRANSPORT PROTEIN CBIN"/>
    <property type="match status" value="1"/>
</dbReference>
<dbReference type="KEGG" id="mcub:MCBB_0676"/>
<dbReference type="PANTHER" id="PTHR38662:SF1">
    <property type="entry name" value="COBALT TRANSPORT PROTEIN CBIN"/>
    <property type="match status" value="1"/>
</dbReference>
<keyword evidence="12" id="KW-1185">Reference proteome</keyword>
<dbReference type="InterPro" id="IPR003705">
    <property type="entry name" value="CbiN"/>
</dbReference>
<dbReference type="STRING" id="118062.MCBB_0676"/>
<comment type="pathway">
    <text evidence="10">Cofactor biosynthesis; adenosylcobalamin biosynthesis.</text>
</comment>
<organism evidence="11 12">
    <name type="scientific">Methanobacterium congolense</name>
    <dbReference type="NCBI Taxonomy" id="118062"/>
    <lineage>
        <taxon>Archaea</taxon>
        <taxon>Methanobacteriati</taxon>
        <taxon>Methanobacteriota</taxon>
        <taxon>Methanomada group</taxon>
        <taxon>Methanobacteria</taxon>
        <taxon>Methanobacteriales</taxon>
        <taxon>Methanobacteriaceae</taxon>
        <taxon>Methanobacterium</taxon>
    </lineage>
</organism>
<evidence type="ECO:0000256" key="9">
    <source>
        <dbReference type="ARBA" id="ARBA00023285"/>
    </source>
</evidence>
<evidence type="ECO:0000256" key="2">
    <source>
        <dbReference type="ARBA" id="ARBA00022448"/>
    </source>
</evidence>
<comment type="function">
    <text evidence="10">Part of the energy-coupling factor (ECF) transporter complex CbiMNOQ involved in cobalt import.</text>
</comment>
<proteinExistence type="inferred from homology"/>
<keyword evidence="4 10" id="KW-0169">Cobalamin biosynthesis</keyword>
<reference evidence="11 12" key="1">
    <citation type="submission" date="2016-08" db="EMBL/GenBank/DDBJ databases">
        <authorList>
            <person name="Seilhamer J.J."/>
        </authorList>
    </citation>
    <scope>NUCLEOTIDE SEQUENCE [LARGE SCALE GENOMIC DNA]</scope>
    <source>
        <strain evidence="11">Buetzberg</strain>
    </source>
</reference>
<dbReference type="OrthoDB" id="187156at2157"/>
<evidence type="ECO:0000313" key="11">
    <source>
        <dbReference type="EMBL" id="SCG85249.1"/>
    </source>
</evidence>
<keyword evidence="1 10" id="KW-0171">Cobalt transport</keyword>
<accession>A0A1D3L175</accession>
<comment type="similarity">
    <text evidence="10">Belongs to the CbiN family.</text>
</comment>